<dbReference type="Gramene" id="OQU82549">
    <property type="protein sequence ID" value="OQU82549"/>
    <property type="gene ID" value="SORBI_3006G261650"/>
</dbReference>
<reference evidence="1 2" key="1">
    <citation type="journal article" date="2009" name="Nature">
        <title>The Sorghum bicolor genome and the diversification of grasses.</title>
        <authorList>
            <person name="Paterson A.H."/>
            <person name="Bowers J.E."/>
            <person name="Bruggmann R."/>
            <person name="Dubchak I."/>
            <person name="Grimwood J."/>
            <person name="Gundlach H."/>
            <person name="Haberer G."/>
            <person name="Hellsten U."/>
            <person name="Mitros T."/>
            <person name="Poliakov A."/>
            <person name="Schmutz J."/>
            <person name="Spannagl M."/>
            <person name="Tang H."/>
            <person name="Wang X."/>
            <person name="Wicker T."/>
            <person name="Bharti A.K."/>
            <person name="Chapman J."/>
            <person name="Feltus F.A."/>
            <person name="Gowik U."/>
            <person name="Grigoriev I.V."/>
            <person name="Lyons E."/>
            <person name="Maher C.A."/>
            <person name="Martis M."/>
            <person name="Narechania A."/>
            <person name="Otillar R.P."/>
            <person name="Penning B.W."/>
            <person name="Salamov A.A."/>
            <person name="Wang Y."/>
            <person name="Zhang L."/>
            <person name="Carpita N.C."/>
            <person name="Freeling M."/>
            <person name="Gingle A.R."/>
            <person name="Hash C.T."/>
            <person name="Keller B."/>
            <person name="Klein P."/>
            <person name="Kresovich S."/>
            <person name="McCann M.C."/>
            <person name="Ming R."/>
            <person name="Peterson D.G."/>
            <person name="Mehboob-ur-Rahman"/>
            <person name="Ware D."/>
            <person name="Westhoff P."/>
            <person name="Mayer K.F."/>
            <person name="Messing J."/>
            <person name="Rokhsar D.S."/>
        </authorList>
    </citation>
    <scope>NUCLEOTIDE SEQUENCE [LARGE SCALE GENOMIC DNA]</scope>
    <source>
        <strain evidence="2">cv. BTx623</strain>
    </source>
</reference>
<accession>A0A1Z5RG33</accession>
<reference evidence="2" key="2">
    <citation type="journal article" date="2018" name="Plant J.">
        <title>The Sorghum bicolor reference genome: improved assembly, gene annotations, a transcriptome atlas, and signatures of genome organization.</title>
        <authorList>
            <person name="McCormick R.F."/>
            <person name="Truong S.K."/>
            <person name="Sreedasyam A."/>
            <person name="Jenkins J."/>
            <person name="Shu S."/>
            <person name="Sims D."/>
            <person name="Kennedy M."/>
            <person name="Amirebrahimi M."/>
            <person name="Weers B.D."/>
            <person name="McKinley B."/>
            <person name="Mattison A."/>
            <person name="Morishige D.T."/>
            <person name="Grimwood J."/>
            <person name="Schmutz J."/>
            <person name="Mullet J.E."/>
        </authorList>
    </citation>
    <scope>NUCLEOTIDE SEQUENCE [LARGE SCALE GENOMIC DNA]</scope>
    <source>
        <strain evidence="2">cv. BTx623</strain>
    </source>
</reference>
<dbReference type="EMBL" id="CM000765">
    <property type="protein sequence ID" value="OQU82549.1"/>
    <property type="molecule type" value="Genomic_DNA"/>
</dbReference>
<dbReference type="Proteomes" id="UP000000768">
    <property type="component" value="Chromosome 6"/>
</dbReference>
<dbReference type="InParanoid" id="A0A1Z5RG33"/>
<sequence length="79" mass="9555">MQWLAEGDCLVLWGKVILGIYVRVSYHFWLISDKRCDYILDFDRILKNSSMNRWIYYCANRQTRTRKQVDMDACELDVL</sequence>
<evidence type="ECO:0000313" key="1">
    <source>
        <dbReference type="EMBL" id="OQU82549.1"/>
    </source>
</evidence>
<gene>
    <name evidence="1" type="ORF">SORBI_3006G261650</name>
</gene>
<proteinExistence type="predicted"/>
<protein>
    <submittedName>
        <fullName evidence="1">Uncharacterized protein</fullName>
    </submittedName>
</protein>
<keyword evidence="2" id="KW-1185">Reference proteome</keyword>
<name>A0A1Z5RG33_SORBI</name>
<evidence type="ECO:0000313" key="2">
    <source>
        <dbReference type="Proteomes" id="UP000000768"/>
    </source>
</evidence>
<organism evidence="1 2">
    <name type="scientific">Sorghum bicolor</name>
    <name type="common">Sorghum</name>
    <name type="synonym">Sorghum vulgare</name>
    <dbReference type="NCBI Taxonomy" id="4558"/>
    <lineage>
        <taxon>Eukaryota</taxon>
        <taxon>Viridiplantae</taxon>
        <taxon>Streptophyta</taxon>
        <taxon>Embryophyta</taxon>
        <taxon>Tracheophyta</taxon>
        <taxon>Spermatophyta</taxon>
        <taxon>Magnoliopsida</taxon>
        <taxon>Liliopsida</taxon>
        <taxon>Poales</taxon>
        <taxon>Poaceae</taxon>
        <taxon>PACMAD clade</taxon>
        <taxon>Panicoideae</taxon>
        <taxon>Andropogonodae</taxon>
        <taxon>Andropogoneae</taxon>
        <taxon>Sorghinae</taxon>
        <taxon>Sorghum</taxon>
    </lineage>
</organism>
<dbReference type="AlphaFoldDB" id="A0A1Z5RG33"/>